<name>A0A4R7ZVR4_9ACTN</name>
<dbReference type="SMART" id="SM00563">
    <property type="entry name" value="PlsC"/>
    <property type="match status" value="1"/>
</dbReference>
<feature type="domain" description="Phospholipid/glycerol acyltransferase" evidence="3">
    <location>
        <begin position="60"/>
        <end position="170"/>
    </location>
</feature>
<gene>
    <name evidence="4" type="ORF">EV650_1033</name>
</gene>
<dbReference type="CDD" id="cd07989">
    <property type="entry name" value="LPLAT_AGPAT-like"/>
    <property type="match status" value="1"/>
</dbReference>
<evidence type="ECO:0000313" key="4">
    <source>
        <dbReference type="EMBL" id="TDW22197.1"/>
    </source>
</evidence>
<dbReference type="PANTHER" id="PTHR10434:SF11">
    <property type="entry name" value="1-ACYL-SN-GLYCEROL-3-PHOSPHATE ACYLTRANSFERASE"/>
    <property type="match status" value="1"/>
</dbReference>
<keyword evidence="2 4" id="KW-0012">Acyltransferase</keyword>
<evidence type="ECO:0000256" key="1">
    <source>
        <dbReference type="ARBA" id="ARBA00022679"/>
    </source>
</evidence>
<keyword evidence="1 4" id="KW-0808">Transferase</keyword>
<evidence type="ECO:0000256" key="2">
    <source>
        <dbReference type="ARBA" id="ARBA00023315"/>
    </source>
</evidence>
<dbReference type="GO" id="GO:0005886">
    <property type="term" value="C:plasma membrane"/>
    <property type="evidence" value="ECO:0007669"/>
    <property type="project" value="TreeGrafter"/>
</dbReference>
<dbReference type="Proteomes" id="UP000295447">
    <property type="component" value="Unassembled WGS sequence"/>
</dbReference>
<dbReference type="RefSeq" id="WP_134115842.1">
    <property type="nucleotide sequence ID" value="NZ_SODF01000001.1"/>
</dbReference>
<dbReference type="EMBL" id="SODF01000001">
    <property type="protein sequence ID" value="TDW22197.1"/>
    <property type="molecule type" value="Genomic_DNA"/>
</dbReference>
<evidence type="ECO:0000313" key="5">
    <source>
        <dbReference type="Proteomes" id="UP000295447"/>
    </source>
</evidence>
<dbReference type="AlphaFoldDB" id="A0A4R7ZVR4"/>
<comment type="caution">
    <text evidence="4">The sequence shown here is derived from an EMBL/GenBank/DDBJ whole genome shotgun (WGS) entry which is preliminary data.</text>
</comment>
<keyword evidence="5" id="KW-1185">Reference proteome</keyword>
<evidence type="ECO:0000259" key="3">
    <source>
        <dbReference type="SMART" id="SM00563"/>
    </source>
</evidence>
<accession>A0A4R7ZVR4</accession>
<dbReference type="GO" id="GO:0006654">
    <property type="term" value="P:phosphatidic acid biosynthetic process"/>
    <property type="evidence" value="ECO:0007669"/>
    <property type="project" value="TreeGrafter"/>
</dbReference>
<sequence length="246" mass="27393">MRTEVTWRKDLHREPPRTDDLRPLPYRLALPMRGIARPYFYRKYNLTVYHQDRFPLTGPLLMAPNHLSLLDGPLLGAIAPRMLHQLGKIEVFGGLQGALLRRVGQIPVDRSTYDVMAVRQSIQVLRDGRVLNIYPEGTRGPGDFGLIRGGVAYLAMVTGAPILPVALMGTRLPAGDVEGFPPTGSRIDVVYGEPFSVERVPFPRRHSDVQAVADQIGDVLRAHVKAAVEETGHPLPGWRDQKDLDD</sequence>
<dbReference type="InterPro" id="IPR002123">
    <property type="entry name" value="Plipid/glycerol_acylTrfase"/>
</dbReference>
<dbReference type="GO" id="GO:0003841">
    <property type="term" value="F:1-acylglycerol-3-phosphate O-acyltransferase activity"/>
    <property type="evidence" value="ECO:0007669"/>
    <property type="project" value="TreeGrafter"/>
</dbReference>
<reference evidence="4 5" key="1">
    <citation type="submission" date="2019-03" db="EMBL/GenBank/DDBJ databases">
        <title>Genomic Encyclopedia of Type Strains, Phase III (KMG-III): the genomes of soil and plant-associated and newly described type strains.</title>
        <authorList>
            <person name="Whitman W."/>
        </authorList>
    </citation>
    <scope>NUCLEOTIDE SEQUENCE [LARGE SCALE GENOMIC DNA]</scope>
    <source>
        <strain evidence="4 5">VKM Ac-2570</strain>
    </source>
</reference>
<dbReference type="SUPFAM" id="SSF69593">
    <property type="entry name" value="Glycerol-3-phosphate (1)-acyltransferase"/>
    <property type="match status" value="1"/>
</dbReference>
<dbReference type="OrthoDB" id="9808424at2"/>
<organism evidence="4 5">
    <name type="scientific">Kribbella kalugense</name>
    <dbReference type="NCBI Taxonomy" id="2512221"/>
    <lineage>
        <taxon>Bacteria</taxon>
        <taxon>Bacillati</taxon>
        <taxon>Actinomycetota</taxon>
        <taxon>Actinomycetes</taxon>
        <taxon>Propionibacteriales</taxon>
        <taxon>Kribbellaceae</taxon>
        <taxon>Kribbella</taxon>
    </lineage>
</organism>
<proteinExistence type="predicted"/>
<dbReference type="Pfam" id="PF01553">
    <property type="entry name" value="Acyltransferase"/>
    <property type="match status" value="1"/>
</dbReference>
<protein>
    <submittedName>
        <fullName evidence="4">1-acyl-sn-glycerol-3-phosphate acyltransferase</fullName>
    </submittedName>
</protein>
<dbReference type="PANTHER" id="PTHR10434">
    <property type="entry name" value="1-ACYL-SN-GLYCEROL-3-PHOSPHATE ACYLTRANSFERASE"/>
    <property type="match status" value="1"/>
</dbReference>